<protein>
    <submittedName>
        <fullName evidence="1">Uncharacterized protein</fullName>
    </submittedName>
</protein>
<dbReference type="InterPro" id="IPR041492">
    <property type="entry name" value="HAD_2"/>
</dbReference>
<dbReference type="AlphaFoldDB" id="A0A7R9KDZ0"/>
<gene>
    <name evidence="1" type="ORF">OSB1V03_LOCUS1829</name>
</gene>
<dbReference type="SUPFAM" id="SSF56784">
    <property type="entry name" value="HAD-like"/>
    <property type="match status" value="2"/>
</dbReference>
<dbReference type="SFLD" id="SFLDS00003">
    <property type="entry name" value="Haloacid_Dehalogenase"/>
    <property type="match status" value="2"/>
</dbReference>
<evidence type="ECO:0000313" key="2">
    <source>
        <dbReference type="Proteomes" id="UP000759131"/>
    </source>
</evidence>
<accession>A0A7R9KDZ0</accession>
<sequence length="461" mass="51846">MSGKQLAAITHVLFDLDGLLIDTETCYSVVNDNVAKKYGKEFTWDLKSRCMGLSPRESIGLIVKELDLPLTIDECMDLIDHYFNIAIKDVELLPGAERLVKHLYDMNIPMAIATGSSSKQYVIKTAKFEDFFIKSNYFRHKVLAADDPDVKRGKPFPDVFLVAMNRFDPIPQPHNVLVFEDSEIGIRAALAANMPCVWVPDPRFDVSQQNATQVLKSLEDFKPELFGLPAFKVSHCIFDFDGTLVNSETFLTQAINEVLQTYGKHLDFGIKCKTTGLHLGLSGPIIIEELCLPLTLQEYTDRVIKTFKQKMTTGCVEFMPGAQRLVQHLTRTGVQMAICSASTQITFPYKVKHFGDFFDEGKHFHHILKAGDDPNVVRNKPYADPYLYCISMFDPPPHPKQVLVFEDSPTGLESALSAGCQVVMIPDKSKFPDKTRFVGESTLVIDSLDEFDPQIFGLPKF</sequence>
<evidence type="ECO:0000313" key="1">
    <source>
        <dbReference type="EMBL" id="CAD7621358.1"/>
    </source>
</evidence>
<dbReference type="SFLD" id="SFLDG01129">
    <property type="entry name" value="C1.5:_HAD__Beta-PGM__Phosphata"/>
    <property type="match status" value="2"/>
</dbReference>
<dbReference type="EMBL" id="OC855153">
    <property type="protein sequence ID" value="CAD7621358.1"/>
    <property type="molecule type" value="Genomic_DNA"/>
</dbReference>
<dbReference type="InterPro" id="IPR023214">
    <property type="entry name" value="HAD_sf"/>
</dbReference>
<dbReference type="InterPro" id="IPR023198">
    <property type="entry name" value="PGP-like_dom2"/>
</dbReference>
<proteinExistence type="predicted"/>
<dbReference type="InterPro" id="IPR006439">
    <property type="entry name" value="HAD-SF_hydro_IA"/>
</dbReference>
<name>A0A7R9KDZ0_9ACAR</name>
<organism evidence="1">
    <name type="scientific">Medioppia subpectinata</name>
    <dbReference type="NCBI Taxonomy" id="1979941"/>
    <lineage>
        <taxon>Eukaryota</taxon>
        <taxon>Metazoa</taxon>
        <taxon>Ecdysozoa</taxon>
        <taxon>Arthropoda</taxon>
        <taxon>Chelicerata</taxon>
        <taxon>Arachnida</taxon>
        <taxon>Acari</taxon>
        <taxon>Acariformes</taxon>
        <taxon>Sarcoptiformes</taxon>
        <taxon>Oribatida</taxon>
        <taxon>Brachypylina</taxon>
        <taxon>Oppioidea</taxon>
        <taxon>Oppiidae</taxon>
        <taxon>Medioppia</taxon>
    </lineage>
</organism>
<dbReference type="InterPro" id="IPR036412">
    <property type="entry name" value="HAD-like_sf"/>
</dbReference>
<dbReference type="Gene3D" id="3.40.50.1000">
    <property type="entry name" value="HAD superfamily/HAD-like"/>
    <property type="match status" value="2"/>
</dbReference>
<dbReference type="Pfam" id="PF13419">
    <property type="entry name" value="HAD_2"/>
    <property type="match status" value="2"/>
</dbReference>
<dbReference type="OrthoDB" id="40579at2759"/>
<keyword evidence="2" id="KW-1185">Reference proteome</keyword>
<dbReference type="PANTHER" id="PTHR18901:SF38">
    <property type="entry name" value="PSEUDOURIDINE-5'-PHOSPHATASE"/>
    <property type="match status" value="1"/>
</dbReference>
<dbReference type="EMBL" id="CAJPIZ010000578">
    <property type="protein sequence ID" value="CAG2101788.1"/>
    <property type="molecule type" value="Genomic_DNA"/>
</dbReference>
<dbReference type="Proteomes" id="UP000759131">
    <property type="component" value="Unassembled WGS sequence"/>
</dbReference>
<reference evidence="1" key="1">
    <citation type="submission" date="2020-11" db="EMBL/GenBank/DDBJ databases">
        <authorList>
            <person name="Tran Van P."/>
        </authorList>
    </citation>
    <scope>NUCLEOTIDE SEQUENCE</scope>
</reference>
<feature type="non-terminal residue" evidence="1">
    <location>
        <position position="461"/>
    </location>
</feature>
<dbReference type="NCBIfam" id="TIGR01509">
    <property type="entry name" value="HAD-SF-IA-v3"/>
    <property type="match status" value="1"/>
</dbReference>
<dbReference type="FunFam" id="3.40.50.1000:FF:000055">
    <property type="entry name" value="Haloacid dehalogenase-like hydrolase family protein"/>
    <property type="match status" value="1"/>
</dbReference>
<dbReference type="GO" id="GO:0016791">
    <property type="term" value="F:phosphatase activity"/>
    <property type="evidence" value="ECO:0007669"/>
    <property type="project" value="TreeGrafter"/>
</dbReference>
<dbReference type="Gene3D" id="1.10.150.240">
    <property type="entry name" value="Putative phosphatase, domain 2"/>
    <property type="match status" value="2"/>
</dbReference>
<dbReference type="PANTHER" id="PTHR18901">
    <property type="entry name" value="2-DEOXYGLUCOSE-6-PHOSPHATE PHOSPHATASE 2"/>
    <property type="match status" value="1"/>
</dbReference>